<accession>A0ABT0A212</accession>
<evidence type="ECO:0000256" key="4">
    <source>
        <dbReference type="RuleBase" id="RU003456"/>
    </source>
</evidence>
<keyword evidence="3 5" id="KW-0874">Quinone</keyword>
<dbReference type="EMBL" id="JALGCL010000001">
    <property type="protein sequence ID" value="MCJ0825019.1"/>
    <property type="molecule type" value="Genomic_DNA"/>
</dbReference>
<evidence type="ECO:0000256" key="1">
    <source>
        <dbReference type="ARBA" id="ARBA00007569"/>
    </source>
</evidence>
<proteinExistence type="inferred from homology"/>
<dbReference type="RefSeq" id="WP_243319222.1">
    <property type="nucleotide sequence ID" value="NZ_JALGCL010000001.1"/>
</dbReference>
<name>A0ABT0A212_9GAMM</name>
<dbReference type="HAMAP" id="MF_01357">
    <property type="entry name" value="NDH1_NuoC"/>
    <property type="match status" value="1"/>
</dbReference>
<evidence type="ECO:0000256" key="3">
    <source>
        <dbReference type="HAMAP-Rule" id="MF_01357"/>
    </source>
</evidence>
<keyword evidence="8" id="KW-1185">Reference proteome</keyword>
<comment type="similarity">
    <text evidence="1 3 4">Belongs to the complex I 30 kDa subunit family.</text>
</comment>
<comment type="subunit">
    <text evidence="3">NDH-1 is composed of 14 different subunits. Subunits NuoB, C, D, E, F, and G constitute the peripheral sector of the complex.</text>
</comment>
<comment type="catalytic activity">
    <reaction evidence="3 5">
        <text>a quinone + NADH + 5 H(+)(in) = a quinol + NAD(+) + 4 H(+)(out)</text>
        <dbReference type="Rhea" id="RHEA:57888"/>
        <dbReference type="ChEBI" id="CHEBI:15378"/>
        <dbReference type="ChEBI" id="CHEBI:24646"/>
        <dbReference type="ChEBI" id="CHEBI:57540"/>
        <dbReference type="ChEBI" id="CHEBI:57945"/>
        <dbReference type="ChEBI" id="CHEBI:132124"/>
    </reaction>
</comment>
<dbReference type="InterPro" id="IPR037232">
    <property type="entry name" value="NADH_quin_OxRdtase_su_C/D-like"/>
</dbReference>
<keyword evidence="2 3" id="KW-0813">Transport</keyword>
<dbReference type="GO" id="GO:0016491">
    <property type="term" value="F:oxidoreductase activity"/>
    <property type="evidence" value="ECO:0007669"/>
    <property type="project" value="UniProtKB-KW"/>
</dbReference>
<keyword evidence="7" id="KW-0560">Oxidoreductase</keyword>
<dbReference type="NCBIfam" id="NF004732">
    <property type="entry name" value="PRK06074.1-4"/>
    <property type="match status" value="1"/>
</dbReference>
<keyword evidence="3" id="KW-1003">Cell membrane</keyword>
<evidence type="ECO:0000313" key="8">
    <source>
        <dbReference type="Proteomes" id="UP001165423"/>
    </source>
</evidence>
<keyword evidence="3" id="KW-0472">Membrane</keyword>
<protein>
    <recommendedName>
        <fullName evidence="3">NADH-quinone oxidoreductase subunit C</fullName>
        <ecNumber evidence="3">7.1.1.-</ecNumber>
    </recommendedName>
    <alternativeName>
        <fullName evidence="3">NADH dehydrogenase I subunit C</fullName>
    </alternativeName>
    <alternativeName>
        <fullName evidence="3">NDH-1 subunit C</fullName>
    </alternativeName>
</protein>
<dbReference type="InterPro" id="IPR001268">
    <property type="entry name" value="NADH_UbQ_OxRdtase_30kDa_su"/>
</dbReference>
<evidence type="ECO:0000256" key="2">
    <source>
        <dbReference type="ARBA" id="ARBA00022448"/>
    </source>
</evidence>
<sequence>MAATAAALADRLRARFVGAEVSVAEPRGEVGIVFDAGVWHDGCRALRDEFGFEQLIDVCGADYLGYGGDEWDTGVSSEGFSRGVQGRGPGRFRFGEVPSEQVPQPQGHADTVAPRRRFAAVLQLLSVQHNQRLRVTCFAPDDALPVVASVTDLWPVANWFEREAFDLFGIVFAGHPDLRRILTDYGFVGHPFRKDFPLIGNVEVRYDAGQQRVIYEPVTSVEPRVNVPRVIRDDARYATARGEDHDLKIDSGIGPAGVGK</sequence>
<dbReference type="EC" id="7.1.1.-" evidence="3"/>
<keyword evidence="3 4" id="KW-0520">NAD</keyword>
<keyword evidence="3 4" id="KW-1278">Translocase</keyword>
<dbReference type="PANTHER" id="PTHR10884">
    <property type="entry name" value="NADH DEHYDROGENASE UBIQUINONE IRON-SULFUR PROTEIN 3"/>
    <property type="match status" value="1"/>
</dbReference>
<feature type="domain" description="NADH:ubiquinone oxidoreductase 30kDa subunit" evidence="6">
    <location>
        <begin position="115"/>
        <end position="200"/>
    </location>
</feature>
<dbReference type="Gene3D" id="3.30.460.80">
    <property type="entry name" value="NADH:ubiquinone oxidoreductase, 30kDa subunit"/>
    <property type="match status" value="1"/>
</dbReference>
<evidence type="ECO:0000259" key="6">
    <source>
        <dbReference type="Pfam" id="PF00329"/>
    </source>
</evidence>
<comment type="function">
    <text evidence="3">NDH-1 shuttles electrons from NADH, via FMN and iron-sulfur (Fe-S) centers, to quinones in the respiratory chain. The immediate electron acceptor for the enzyme in this species is believed to be ubiquinone. Couples the redox reaction to proton translocation (for every two electrons transferred, four hydrogen ions are translocated across the cytoplasmic membrane), and thus conserves the redox energy in a proton gradient.</text>
</comment>
<comment type="subcellular location">
    <subcellularLocation>
        <location evidence="3">Cell membrane</location>
        <topology evidence="3">Peripheral membrane protein</topology>
        <orientation evidence="3">Cytoplasmic side</orientation>
    </subcellularLocation>
</comment>
<dbReference type="InterPro" id="IPR020396">
    <property type="entry name" value="NADH_UbQ_OxRdtase_CS"/>
</dbReference>
<comment type="caution">
    <text evidence="7">The sequence shown here is derived from an EMBL/GenBank/DDBJ whole genome shotgun (WGS) entry which is preliminary data.</text>
</comment>
<dbReference type="PROSITE" id="PS00542">
    <property type="entry name" value="COMPLEX1_30K"/>
    <property type="match status" value="1"/>
</dbReference>
<reference evidence="7 8" key="1">
    <citation type="submission" date="2022-03" db="EMBL/GenBank/DDBJ databases">
        <title>Luteimonas soily sp. nov., a novel bacterium isolated from the soil.</title>
        <authorList>
            <person name="Zhang X."/>
        </authorList>
    </citation>
    <scope>NUCLEOTIDE SEQUENCE [LARGE SCALE GENOMIC DNA]</scope>
    <source>
        <strain evidence="7 8">50</strain>
    </source>
</reference>
<organism evidence="7 8">
    <name type="scientific">Cognatiluteimonas sedimenti</name>
    <dbReference type="NCBI Taxonomy" id="2927791"/>
    <lineage>
        <taxon>Bacteria</taxon>
        <taxon>Pseudomonadati</taxon>
        <taxon>Pseudomonadota</taxon>
        <taxon>Gammaproteobacteria</taxon>
        <taxon>Lysobacterales</taxon>
        <taxon>Lysobacteraceae</taxon>
        <taxon>Cognatiluteimonas</taxon>
    </lineage>
</organism>
<dbReference type="NCBIfam" id="NF004730">
    <property type="entry name" value="PRK06074.1-1"/>
    <property type="match status" value="1"/>
</dbReference>
<dbReference type="Proteomes" id="UP001165423">
    <property type="component" value="Unassembled WGS sequence"/>
</dbReference>
<dbReference type="Pfam" id="PF00329">
    <property type="entry name" value="Complex1_30kDa"/>
    <property type="match status" value="1"/>
</dbReference>
<dbReference type="SUPFAM" id="SSF143243">
    <property type="entry name" value="Nqo5-like"/>
    <property type="match status" value="1"/>
</dbReference>
<dbReference type="PANTHER" id="PTHR10884:SF14">
    <property type="entry name" value="NADH DEHYDROGENASE [UBIQUINONE] IRON-SULFUR PROTEIN 3, MITOCHONDRIAL"/>
    <property type="match status" value="1"/>
</dbReference>
<gene>
    <name evidence="3" type="primary">nuoC</name>
    <name evidence="7" type="ORF">MQC88_03425</name>
</gene>
<dbReference type="InterPro" id="IPR010218">
    <property type="entry name" value="NADH_DH_suC"/>
</dbReference>
<evidence type="ECO:0000313" key="7">
    <source>
        <dbReference type="EMBL" id="MCJ0825019.1"/>
    </source>
</evidence>
<evidence type="ECO:0000256" key="5">
    <source>
        <dbReference type="RuleBase" id="RU003582"/>
    </source>
</evidence>
<keyword evidence="3" id="KW-0830">Ubiquinone</keyword>